<evidence type="ECO:0000313" key="2">
    <source>
        <dbReference type="EMBL" id="KAJ4478736.1"/>
    </source>
</evidence>
<gene>
    <name evidence="2" type="ORF">C8J55DRAFT_561092</name>
</gene>
<feature type="region of interest" description="Disordered" evidence="1">
    <location>
        <begin position="75"/>
        <end position="174"/>
    </location>
</feature>
<dbReference type="AlphaFoldDB" id="A0A9W9ACD9"/>
<dbReference type="EMBL" id="JANVFS010000017">
    <property type="protein sequence ID" value="KAJ4478736.1"/>
    <property type="molecule type" value="Genomic_DNA"/>
</dbReference>
<reference evidence="2" key="1">
    <citation type="submission" date="2022-08" db="EMBL/GenBank/DDBJ databases">
        <authorList>
            <consortium name="DOE Joint Genome Institute"/>
            <person name="Min B."/>
            <person name="Riley R."/>
            <person name="Sierra-Patev S."/>
            <person name="Naranjo-Ortiz M."/>
            <person name="Looney B."/>
            <person name="Konkel Z."/>
            <person name="Slot J.C."/>
            <person name="Sakamoto Y."/>
            <person name="Steenwyk J.L."/>
            <person name="Rokas A."/>
            <person name="Carro J."/>
            <person name="Camarero S."/>
            <person name="Ferreira P."/>
            <person name="Molpeceres G."/>
            <person name="Ruiz-Duenas F.J."/>
            <person name="Serrano A."/>
            <person name="Henrissat B."/>
            <person name="Drula E."/>
            <person name="Hughes K.W."/>
            <person name="Mata J.L."/>
            <person name="Ishikawa N.K."/>
            <person name="Vargas-Isla R."/>
            <person name="Ushijima S."/>
            <person name="Smith C.A."/>
            <person name="Ahrendt S."/>
            <person name="Andreopoulos W."/>
            <person name="He G."/>
            <person name="Labutti K."/>
            <person name="Lipzen A."/>
            <person name="Ng V."/>
            <person name="Sandor L."/>
            <person name="Barry K."/>
            <person name="Martinez A.T."/>
            <person name="Xiao Y."/>
            <person name="Gibbons J.G."/>
            <person name="Terashima K."/>
            <person name="Hibbett D.S."/>
            <person name="Grigoriev I.V."/>
        </authorList>
    </citation>
    <scope>NUCLEOTIDE SEQUENCE</scope>
    <source>
        <strain evidence="2">Sp2 HRB7682 ss15</strain>
    </source>
</reference>
<dbReference type="Proteomes" id="UP001150238">
    <property type="component" value="Unassembled WGS sequence"/>
</dbReference>
<accession>A0A9W9ACD9</accession>
<evidence type="ECO:0000313" key="3">
    <source>
        <dbReference type="Proteomes" id="UP001150238"/>
    </source>
</evidence>
<name>A0A9W9ACD9_9AGAR</name>
<protein>
    <submittedName>
        <fullName evidence="2">Uncharacterized protein</fullName>
    </submittedName>
</protein>
<organism evidence="2 3">
    <name type="scientific">Lentinula lateritia</name>
    <dbReference type="NCBI Taxonomy" id="40482"/>
    <lineage>
        <taxon>Eukaryota</taxon>
        <taxon>Fungi</taxon>
        <taxon>Dikarya</taxon>
        <taxon>Basidiomycota</taxon>
        <taxon>Agaricomycotina</taxon>
        <taxon>Agaricomycetes</taxon>
        <taxon>Agaricomycetidae</taxon>
        <taxon>Agaricales</taxon>
        <taxon>Marasmiineae</taxon>
        <taxon>Omphalotaceae</taxon>
        <taxon>Lentinula</taxon>
    </lineage>
</organism>
<feature type="compositionally biased region" description="Basic and acidic residues" evidence="1">
    <location>
        <begin position="127"/>
        <end position="142"/>
    </location>
</feature>
<comment type="caution">
    <text evidence="2">The sequence shown here is derived from an EMBL/GenBank/DDBJ whole genome shotgun (WGS) entry which is preliminary data.</text>
</comment>
<reference evidence="2" key="2">
    <citation type="journal article" date="2023" name="Proc. Natl. Acad. Sci. U.S.A.">
        <title>A global phylogenomic analysis of the shiitake genus Lentinula.</title>
        <authorList>
            <person name="Sierra-Patev S."/>
            <person name="Min B."/>
            <person name="Naranjo-Ortiz M."/>
            <person name="Looney B."/>
            <person name="Konkel Z."/>
            <person name="Slot J.C."/>
            <person name="Sakamoto Y."/>
            <person name="Steenwyk J.L."/>
            <person name="Rokas A."/>
            <person name="Carro J."/>
            <person name="Camarero S."/>
            <person name="Ferreira P."/>
            <person name="Molpeceres G."/>
            <person name="Ruiz-Duenas F.J."/>
            <person name="Serrano A."/>
            <person name="Henrissat B."/>
            <person name="Drula E."/>
            <person name="Hughes K.W."/>
            <person name="Mata J.L."/>
            <person name="Ishikawa N.K."/>
            <person name="Vargas-Isla R."/>
            <person name="Ushijima S."/>
            <person name="Smith C.A."/>
            <person name="Donoghue J."/>
            <person name="Ahrendt S."/>
            <person name="Andreopoulos W."/>
            <person name="He G."/>
            <person name="LaButti K."/>
            <person name="Lipzen A."/>
            <person name="Ng V."/>
            <person name="Riley R."/>
            <person name="Sandor L."/>
            <person name="Barry K."/>
            <person name="Martinez A.T."/>
            <person name="Xiao Y."/>
            <person name="Gibbons J.G."/>
            <person name="Terashima K."/>
            <person name="Grigoriev I.V."/>
            <person name="Hibbett D."/>
        </authorList>
    </citation>
    <scope>NUCLEOTIDE SEQUENCE</scope>
    <source>
        <strain evidence="2">Sp2 HRB7682 ss15</strain>
    </source>
</reference>
<sequence length="274" mass="29340">MPPKTRAQSRANSKENTFFTTAQSFAPFSDSLSAIGQPRRRNCGFGPATVPTMSTLPETMEEEQQFEYSTLYTGDGQPVQVLTPRRGQPPVVAPARGRSTTRIDSPILQAIARRTGKQPQCRAASESPRDPPPHFDLDAGDHDDQDPPVDPDNPGADNDNDNLDDGSGGLSREGFRTRVGVKDVWVAASEILGEVSGGTWGGAEDIQEPGHDITPPPVTPSRPRDGLNALKYVLLDLRTLTFSGPLLVTGDTAAPTWLLLSSSLSTLALRGLTA</sequence>
<evidence type="ECO:0000256" key="1">
    <source>
        <dbReference type="SAM" id="MobiDB-lite"/>
    </source>
</evidence>
<proteinExistence type="predicted"/>